<name>A0ABX7TZV4_STRCY</name>
<gene>
    <name evidence="2" type="ORF">S1361_33550</name>
</gene>
<dbReference type="RefSeq" id="WP_243769391.1">
    <property type="nucleotide sequence ID" value="NZ_CP071839.1"/>
</dbReference>
<feature type="transmembrane region" description="Helical" evidence="1">
    <location>
        <begin position="121"/>
        <end position="142"/>
    </location>
</feature>
<dbReference type="Proteomes" id="UP000663908">
    <property type="component" value="Chromosome"/>
</dbReference>
<feature type="transmembrane region" description="Helical" evidence="1">
    <location>
        <begin position="27"/>
        <end position="48"/>
    </location>
</feature>
<reference evidence="2 3" key="1">
    <citation type="submission" date="2021-03" db="EMBL/GenBank/DDBJ databases">
        <title>Complete genome sequence of Streptomyces cyanogenus S136, producer of anticancer angucycline landomycin A.</title>
        <authorList>
            <person name="Hrab P."/>
            <person name="Ruckert C."/>
            <person name="Busche T."/>
            <person name="Ostash I."/>
            <person name="Kalinowski J."/>
            <person name="Fedorenko V."/>
            <person name="Yushchuk O."/>
            <person name="Ostash B."/>
        </authorList>
    </citation>
    <scope>NUCLEOTIDE SEQUENCE [LARGE SCALE GENOMIC DNA]</scope>
    <source>
        <strain evidence="2 3">S136</strain>
    </source>
</reference>
<evidence type="ECO:0000313" key="3">
    <source>
        <dbReference type="Proteomes" id="UP000663908"/>
    </source>
</evidence>
<keyword evidence="1" id="KW-0472">Membrane</keyword>
<keyword evidence="3" id="KW-1185">Reference proteome</keyword>
<accession>A0ABX7TZV4</accession>
<dbReference type="EMBL" id="CP071839">
    <property type="protein sequence ID" value="QTE02305.1"/>
    <property type="molecule type" value="Genomic_DNA"/>
</dbReference>
<keyword evidence="1" id="KW-1133">Transmembrane helix</keyword>
<proteinExistence type="predicted"/>
<feature type="transmembrane region" description="Helical" evidence="1">
    <location>
        <begin position="93"/>
        <end position="115"/>
    </location>
</feature>
<evidence type="ECO:0000256" key="1">
    <source>
        <dbReference type="SAM" id="Phobius"/>
    </source>
</evidence>
<keyword evidence="1" id="KW-0812">Transmembrane</keyword>
<organism evidence="2 3">
    <name type="scientific">Streptomyces cyanogenus</name>
    <dbReference type="NCBI Taxonomy" id="80860"/>
    <lineage>
        <taxon>Bacteria</taxon>
        <taxon>Bacillati</taxon>
        <taxon>Actinomycetota</taxon>
        <taxon>Actinomycetes</taxon>
        <taxon>Kitasatosporales</taxon>
        <taxon>Streptomycetaceae</taxon>
        <taxon>Streptomyces</taxon>
    </lineage>
</organism>
<feature type="transmembrane region" description="Helical" evidence="1">
    <location>
        <begin position="60"/>
        <end position="81"/>
    </location>
</feature>
<feature type="transmembrane region" description="Helical" evidence="1">
    <location>
        <begin position="154"/>
        <end position="171"/>
    </location>
</feature>
<protein>
    <submittedName>
        <fullName evidence="2">Uncharacterized protein</fullName>
    </submittedName>
</protein>
<evidence type="ECO:0000313" key="2">
    <source>
        <dbReference type="EMBL" id="QTE02305.1"/>
    </source>
</evidence>
<sequence>MRIHRRASANSRLRAQRTLARTNRSKVSLASITLVLFASAGLLGWFGIQDFVGALTFAGRITGAVLIAVAFTTLLGAVAVADHWLWHSFRYSGLVALIGTFAALLTDFLVLAEILKDGDSAFFKTLFGVLTAGSAWAVFSVFRTSVDIPAPKRVAATLIVTTVIAVANFGYQSLYLPSQREVRPVIKLAVGKSMTSPDGTAFSVPVDITIENRSDSAFYVLGSEVHAMAEKVPVTMEDQHEQWRADAEQWAKFEEVNPLSRWEKHEPGELVSAQPWVPFGGWIYANDTFSARVVVQLPMNTNYDQLAFYASAHLTRKDRARVERLGLPSYSWRGAPVPSWVTKHKEVDALVYKSRVHENNAIDETTREPRYLTVYWRFGPHGADLVEAISTEDGTNEPQEAVEGRYGVRLVETGPVERPLADIKMRR</sequence>